<dbReference type="EMBL" id="JAMSHJ010000005">
    <property type="protein sequence ID" value="KAI5409817.1"/>
    <property type="molecule type" value="Genomic_DNA"/>
</dbReference>
<dbReference type="Gramene" id="Psat05G0531900-T1">
    <property type="protein sequence ID" value="KAI5409817.1"/>
    <property type="gene ID" value="KIW84_055319"/>
</dbReference>
<evidence type="ECO:0000313" key="4">
    <source>
        <dbReference type="Proteomes" id="UP001058974"/>
    </source>
</evidence>
<accession>A0A9D4WXZ0</accession>
<reference evidence="3 4" key="1">
    <citation type="journal article" date="2022" name="Nat. Genet.">
        <title>Improved pea reference genome and pan-genome highlight genomic features and evolutionary characteristics.</title>
        <authorList>
            <person name="Yang T."/>
            <person name="Liu R."/>
            <person name="Luo Y."/>
            <person name="Hu S."/>
            <person name="Wang D."/>
            <person name="Wang C."/>
            <person name="Pandey M.K."/>
            <person name="Ge S."/>
            <person name="Xu Q."/>
            <person name="Li N."/>
            <person name="Li G."/>
            <person name="Huang Y."/>
            <person name="Saxena R.K."/>
            <person name="Ji Y."/>
            <person name="Li M."/>
            <person name="Yan X."/>
            <person name="He Y."/>
            <person name="Liu Y."/>
            <person name="Wang X."/>
            <person name="Xiang C."/>
            <person name="Varshney R.K."/>
            <person name="Ding H."/>
            <person name="Gao S."/>
            <person name="Zong X."/>
        </authorList>
    </citation>
    <scope>NUCLEOTIDE SEQUENCE [LARGE SCALE GENOMIC DNA]</scope>
    <source>
        <strain evidence="3 4">cv. Zhongwan 6</strain>
    </source>
</reference>
<proteinExistence type="predicted"/>
<evidence type="ECO:0008006" key="5">
    <source>
        <dbReference type="Google" id="ProtNLM"/>
    </source>
</evidence>
<gene>
    <name evidence="3" type="ORF">KIW84_055319</name>
</gene>
<feature type="compositionally biased region" description="Basic residues" evidence="2">
    <location>
        <begin position="324"/>
        <end position="334"/>
    </location>
</feature>
<dbReference type="AlphaFoldDB" id="A0A9D4WXZ0"/>
<keyword evidence="1" id="KW-0175">Coiled coil</keyword>
<protein>
    <recommendedName>
        <fullName evidence="5">Gag-protease polyprotein</fullName>
    </recommendedName>
</protein>
<feature type="region of interest" description="Disordered" evidence="2">
    <location>
        <begin position="292"/>
        <end position="334"/>
    </location>
</feature>
<organism evidence="3 4">
    <name type="scientific">Pisum sativum</name>
    <name type="common">Garden pea</name>
    <name type="synonym">Lathyrus oleraceus</name>
    <dbReference type="NCBI Taxonomy" id="3888"/>
    <lineage>
        <taxon>Eukaryota</taxon>
        <taxon>Viridiplantae</taxon>
        <taxon>Streptophyta</taxon>
        <taxon>Embryophyta</taxon>
        <taxon>Tracheophyta</taxon>
        <taxon>Spermatophyta</taxon>
        <taxon>Magnoliopsida</taxon>
        <taxon>eudicotyledons</taxon>
        <taxon>Gunneridae</taxon>
        <taxon>Pentapetalae</taxon>
        <taxon>rosids</taxon>
        <taxon>fabids</taxon>
        <taxon>Fabales</taxon>
        <taxon>Fabaceae</taxon>
        <taxon>Papilionoideae</taxon>
        <taxon>50 kb inversion clade</taxon>
        <taxon>NPAAA clade</taxon>
        <taxon>Hologalegina</taxon>
        <taxon>IRL clade</taxon>
        <taxon>Fabeae</taxon>
        <taxon>Lathyrus</taxon>
    </lineage>
</organism>
<feature type="compositionally biased region" description="Basic residues" evidence="2">
    <location>
        <begin position="304"/>
        <end position="314"/>
    </location>
</feature>
<keyword evidence="4" id="KW-1185">Reference proteome</keyword>
<evidence type="ECO:0000256" key="1">
    <source>
        <dbReference type="SAM" id="Coils"/>
    </source>
</evidence>
<evidence type="ECO:0000256" key="2">
    <source>
        <dbReference type="SAM" id="MobiDB-lite"/>
    </source>
</evidence>
<name>A0A9D4WXZ0_PEA</name>
<evidence type="ECO:0000313" key="3">
    <source>
        <dbReference type="EMBL" id="KAI5409817.1"/>
    </source>
</evidence>
<dbReference type="Proteomes" id="UP001058974">
    <property type="component" value="Chromosome 5"/>
</dbReference>
<comment type="caution">
    <text evidence="3">The sequence shown here is derived from an EMBL/GenBank/DDBJ whole genome shotgun (WGS) entry which is preliminary data.</text>
</comment>
<sequence length="371" mass="42237">MKVTAIEESQDISNMRVDELIGSLQTFEKGMCDGSEKKTKSIAFMSNTKEEEEESGQDVDEDLENDVAMLGRQFNRLLKKMDVRSKENVKNISSDISKSNNAGRRTRTECGTYLKKQKRSLAATWSDESETEESSNLVTALIGRWGSDEDSSDDEVTFEELATTYKKLCHRSAEVCKQVESKKKVITQLENEKVEHLETISKLKTEAVVLNAKPDESQQVESQKKVIGQLENEKAEHVETISKLKTEVVFLNSKLDEMTKYVRMLSNGSDTLDKIFQTGLITGDKSGIELNESKPKCSYTGGKPKSKPKYSHIKSKPEMSHHMSQYHKGRQQKGKHQRWRCHYCGKFGHIKPFCYKLHGSPKLIKTPKKWP</sequence>
<feature type="coiled-coil region" evidence="1">
    <location>
        <begin position="179"/>
        <end position="247"/>
    </location>
</feature>